<dbReference type="Proteomes" id="UP000239549">
    <property type="component" value="Unassembled WGS sequence"/>
</dbReference>
<evidence type="ECO:0000313" key="1">
    <source>
        <dbReference type="EMBL" id="GBF32037.1"/>
    </source>
</evidence>
<organism evidence="1 2">
    <name type="scientific">Desulfocucumis palustris</name>
    <dbReference type="NCBI Taxonomy" id="1898651"/>
    <lineage>
        <taxon>Bacteria</taxon>
        <taxon>Bacillati</taxon>
        <taxon>Bacillota</taxon>
        <taxon>Clostridia</taxon>
        <taxon>Eubacteriales</taxon>
        <taxon>Desulfocucumaceae</taxon>
        <taxon>Desulfocucumis</taxon>
    </lineage>
</organism>
<keyword evidence="2" id="KW-1185">Reference proteome</keyword>
<protein>
    <submittedName>
        <fullName evidence="1">Uncharacterized protein</fullName>
    </submittedName>
</protein>
<accession>A0A2L2X779</accession>
<dbReference type="EMBL" id="BFAV01000018">
    <property type="protein sequence ID" value="GBF32037.1"/>
    <property type="molecule type" value="Genomic_DNA"/>
</dbReference>
<dbReference type="AlphaFoldDB" id="A0A2L2X779"/>
<gene>
    <name evidence="1" type="ORF">DCCM_0228</name>
</gene>
<sequence>MKLYLGRLELGSIQNNAGVFYGRNSLQGWQTRSKGNATLGRVNGDSNYIASRLNFLHDQDVFDMFVNQRPAD</sequence>
<evidence type="ECO:0000313" key="2">
    <source>
        <dbReference type="Proteomes" id="UP000239549"/>
    </source>
</evidence>
<dbReference type="RefSeq" id="WP_104370622.1">
    <property type="nucleotide sequence ID" value="NZ_BFAV01000018.1"/>
</dbReference>
<reference evidence="2" key="1">
    <citation type="submission" date="2018-02" db="EMBL/GenBank/DDBJ databases">
        <title>Genome sequence of Desulfocucumis palustris strain NAW-5.</title>
        <authorList>
            <person name="Watanabe M."/>
            <person name="Kojima H."/>
            <person name="Fukui M."/>
        </authorList>
    </citation>
    <scope>NUCLEOTIDE SEQUENCE [LARGE SCALE GENOMIC DNA]</scope>
    <source>
        <strain evidence="2">NAW-5</strain>
    </source>
</reference>
<name>A0A2L2X779_9FIRM</name>
<comment type="caution">
    <text evidence="1">The sequence shown here is derived from an EMBL/GenBank/DDBJ whole genome shotgun (WGS) entry which is preliminary data.</text>
</comment>
<dbReference type="OrthoDB" id="2943866at2"/>
<proteinExistence type="predicted"/>